<dbReference type="SUPFAM" id="SSF81324">
    <property type="entry name" value="Voltage-gated potassium channels"/>
    <property type="match status" value="1"/>
</dbReference>
<name>A0A1V9Y6V9_9STRA</name>
<dbReference type="Pfam" id="PF00027">
    <property type="entry name" value="cNMP_binding"/>
    <property type="match status" value="1"/>
</dbReference>
<dbReference type="PROSITE" id="PS00888">
    <property type="entry name" value="CNMP_BINDING_1"/>
    <property type="match status" value="1"/>
</dbReference>
<dbReference type="EMBL" id="JNBS01004988">
    <property type="protein sequence ID" value="OQR81453.1"/>
    <property type="molecule type" value="Genomic_DNA"/>
</dbReference>
<evidence type="ECO:0000256" key="9">
    <source>
        <dbReference type="ARBA" id="ARBA00023065"/>
    </source>
</evidence>
<evidence type="ECO:0000256" key="7">
    <source>
        <dbReference type="ARBA" id="ARBA00022958"/>
    </source>
</evidence>
<dbReference type="Gene3D" id="1.10.287.630">
    <property type="entry name" value="Helix hairpin bin"/>
    <property type="match status" value="1"/>
</dbReference>
<reference evidence="14 15" key="1">
    <citation type="journal article" date="2014" name="Genome Biol. Evol.">
        <title>The secreted proteins of Achlya hypogyna and Thraustotheca clavata identify the ancestral oomycete secretome and reveal gene acquisitions by horizontal gene transfer.</title>
        <authorList>
            <person name="Misner I."/>
            <person name="Blouin N."/>
            <person name="Leonard G."/>
            <person name="Richards T.A."/>
            <person name="Lane C.E."/>
        </authorList>
    </citation>
    <scope>NUCLEOTIDE SEQUENCE [LARGE SCALE GENOMIC DNA]</scope>
    <source>
        <strain evidence="14 15">ATCC 34112</strain>
    </source>
</reference>
<sequence>MMEARLESTRIGIGPTGDSLSGLHPPRRSFLSMMLTGAISMSSTRKLPAPTYVAPEQSEELIPPSKEDIHWSIILPDAKFRWFWNGCNAIALIYVCLWSPYLICFKSDPLEGYLSYHNITAEKVSNDAMRITTLEHCITMFYFIDIGLNFRYAYVETKSGRLITNTAQIRRNYIHGWFVFDVLMTVPWDLVVDTNAKGVESYLELIPVFRITRLSRLLRLLKYGQVIEFFEDRLQVSRNAVITVELLSIIALVAHYTACGFYLTARLEENSLHTSWIAQLGFLESSPWNLYIVSLYWAFTLMTTVGFGDIYPVSVPERAFAIFAMCVSAATYAYVIASMSSIVVLMNVNQSRYYERLNEVNAYMKARDLPPLLQLRTRKYYRYFLQHKTVYNEARILEDLPTSLKLEVIEHYAKVTVRNVAFFQDFPRGFAREVALYLKPTFFSPHSAVITMGDAANEMYIISKGILHVSLLHKQTKQEFGIAYLYDGDHFGEMALLLPDQKRQRTAYVRSEIYCELHALEYEHLEMVLARYPVVLEKLKEVAVSRQVLLANLQKIKVTSMIMAMPSMQITAISLMVLS</sequence>
<keyword evidence="8 12" id="KW-1133">Transmembrane helix</keyword>
<organism evidence="14 15">
    <name type="scientific">Thraustotheca clavata</name>
    <dbReference type="NCBI Taxonomy" id="74557"/>
    <lineage>
        <taxon>Eukaryota</taxon>
        <taxon>Sar</taxon>
        <taxon>Stramenopiles</taxon>
        <taxon>Oomycota</taxon>
        <taxon>Saprolegniomycetes</taxon>
        <taxon>Saprolegniales</taxon>
        <taxon>Achlyaceae</taxon>
        <taxon>Thraustotheca</taxon>
    </lineage>
</organism>
<evidence type="ECO:0000256" key="5">
    <source>
        <dbReference type="ARBA" id="ARBA00022826"/>
    </source>
</evidence>
<dbReference type="PROSITE" id="PS00889">
    <property type="entry name" value="CNMP_BINDING_2"/>
    <property type="match status" value="1"/>
</dbReference>
<dbReference type="InterPro" id="IPR018490">
    <property type="entry name" value="cNMP-bd_dom_sf"/>
</dbReference>
<evidence type="ECO:0000256" key="12">
    <source>
        <dbReference type="SAM" id="Phobius"/>
    </source>
</evidence>
<evidence type="ECO:0000256" key="6">
    <source>
        <dbReference type="ARBA" id="ARBA00022882"/>
    </source>
</evidence>
<keyword evidence="5" id="KW-0631">Potassium channel</keyword>
<keyword evidence="10 12" id="KW-0472">Membrane</keyword>
<keyword evidence="2" id="KW-0813">Transport</keyword>
<dbReference type="PANTHER" id="PTHR10217">
    <property type="entry name" value="VOLTAGE AND LIGAND GATED POTASSIUM CHANNEL"/>
    <property type="match status" value="1"/>
</dbReference>
<gene>
    <name evidence="14" type="ORF">THRCLA_11723</name>
</gene>
<comment type="subcellular location">
    <subcellularLocation>
        <location evidence="1">Membrane</location>
        <topology evidence="1">Multi-pass membrane protein</topology>
    </subcellularLocation>
</comment>
<keyword evidence="7" id="KW-0630">Potassium</keyword>
<keyword evidence="15" id="KW-1185">Reference proteome</keyword>
<dbReference type="AlphaFoldDB" id="A0A1V9Y6V9"/>
<evidence type="ECO:0000256" key="2">
    <source>
        <dbReference type="ARBA" id="ARBA00022448"/>
    </source>
</evidence>
<dbReference type="InterPro" id="IPR014710">
    <property type="entry name" value="RmlC-like_jellyroll"/>
</dbReference>
<feature type="transmembrane region" description="Helical" evidence="12">
    <location>
        <begin position="82"/>
        <end position="103"/>
    </location>
</feature>
<evidence type="ECO:0000256" key="8">
    <source>
        <dbReference type="ARBA" id="ARBA00022989"/>
    </source>
</evidence>
<dbReference type="Pfam" id="PF00520">
    <property type="entry name" value="Ion_trans"/>
    <property type="match status" value="1"/>
</dbReference>
<evidence type="ECO:0000256" key="11">
    <source>
        <dbReference type="ARBA" id="ARBA00023303"/>
    </source>
</evidence>
<evidence type="ECO:0000256" key="4">
    <source>
        <dbReference type="ARBA" id="ARBA00022692"/>
    </source>
</evidence>
<evidence type="ECO:0000313" key="15">
    <source>
        <dbReference type="Proteomes" id="UP000243217"/>
    </source>
</evidence>
<dbReference type="InterPro" id="IPR050818">
    <property type="entry name" value="KCNH_animal-type"/>
</dbReference>
<proteinExistence type="predicted"/>
<dbReference type="SMART" id="SM00100">
    <property type="entry name" value="cNMP"/>
    <property type="match status" value="1"/>
</dbReference>
<protein>
    <submittedName>
        <fullName evidence="14">Transcriptional regulator, Crp/Fnr family</fullName>
    </submittedName>
</protein>
<dbReference type="SUPFAM" id="SSF51206">
    <property type="entry name" value="cAMP-binding domain-like"/>
    <property type="match status" value="1"/>
</dbReference>
<dbReference type="OrthoDB" id="432483at2759"/>
<keyword evidence="4 12" id="KW-0812">Transmembrane</keyword>
<dbReference type="PRINTS" id="PR01463">
    <property type="entry name" value="EAGCHANLFMLY"/>
</dbReference>
<dbReference type="InterPro" id="IPR000595">
    <property type="entry name" value="cNMP-bd_dom"/>
</dbReference>
<evidence type="ECO:0000313" key="14">
    <source>
        <dbReference type="EMBL" id="OQR81453.1"/>
    </source>
</evidence>
<dbReference type="InterPro" id="IPR018488">
    <property type="entry name" value="cNMP-bd_CS"/>
</dbReference>
<feature type="transmembrane region" description="Helical" evidence="12">
    <location>
        <begin position="319"/>
        <end position="346"/>
    </location>
</feature>
<dbReference type="PROSITE" id="PS50042">
    <property type="entry name" value="CNMP_BINDING_3"/>
    <property type="match status" value="1"/>
</dbReference>
<dbReference type="Gene3D" id="2.60.120.10">
    <property type="entry name" value="Jelly Rolls"/>
    <property type="match status" value="1"/>
</dbReference>
<dbReference type="InterPro" id="IPR005821">
    <property type="entry name" value="Ion_trans_dom"/>
</dbReference>
<evidence type="ECO:0000259" key="13">
    <source>
        <dbReference type="PROSITE" id="PS50042"/>
    </source>
</evidence>
<dbReference type="Gene3D" id="1.10.287.70">
    <property type="match status" value="1"/>
</dbReference>
<dbReference type="Proteomes" id="UP000243217">
    <property type="component" value="Unassembled WGS sequence"/>
</dbReference>
<dbReference type="GO" id="GO:0005249">
    <property type="term" value="F:voltage-gated potassium channel activity"/>
    <property type="evidence" value="ECO:0007669"/>
    <property type="project" value="InterPro"/>
</dbReference>
<evidence type="ECO:0000256" key="1">
    <source>
        <dbReference type="ARBA" id="ARBA00004141"/>
    </source>
</evidence>
<dbReference type="CDD" id="cd00038">
    <property type="entry name" value="CAP_ED"/>
    <property type="match status" value="1"/>
</dbReference>
<comment type="caution">
    <text evidence="14">The sequence shown here is derived from an EMBL/GenBank/DDBJ whole genome shotgun (WGS) entry which is preliminary data.</text>
</comment>
<dbReference type="GO" id="GO:0034702">
    <property type="term" value="C:monoatomic ion channel complex"/>
    <property type="evidence" value="ECO:0007669"/>
    <property type="project" value="UniProtKB-KW"/>
</dbReference>
<keyword evidence="6" id="KW-0851">Voltage-gated channel</keyword>
<dbReference type="FunFam" id="1.10.287.70:FF:000123">
    <property type="entry name" value="Potassium channel KAT3"/>
    <property type="match status" value="1"/>
</dbReference>
<dbReference type="GO" id="GO:0042391">
    <property type="term" value="P:regulation of membrane potential"/>
    <property type="evidence" value="ECO:0007669"/>
    <property type="project" value="TreeGrafter"/>
</dbReference>
<accession>A0A1V9Y6V9</accession>
<feature type="transmembrane region" description="Helical" evidence="12">
    <location>
        <begin position="246"/>
        <end position="267"/>
    </location>
</feature>
<keyword evidence="11" id="KW-0407">Ion channel</keyword>
<evidence type="ECO:0000256" key="3">
    <source>
        <dbReference type="ARBA" id="ARBA00022538"/>
    </source>
</evidence>
<evidence type="ECO:0000256" key="10">
    <source>
        <dbReference type="ARBA" id="ARBA00023136"/>
    </source>
</evidence>
<keyword evidence="3" id="KW-0633">Potassium transport</keyword>
<keyword evidence="9" id="KW-0406">Ion transport</keyword>
<dbReference type="InterPro" id="IPR003938">
    <property type="entry name" value="K_chnl_volt-dep_EAG/ELK/ERG"/>
</dbReference>
<feature type="domain" description="Cyclic nucleotide-binding" evidence="13">
    <location>
        <begin position="422"/>
        <end position="546"/>
    </location>
</feature>
<dbReference type="GO" id="GO:0005886">
    <property type="term" value="C:plasma membrane"/>
    <property type="evidence" value="ECO:0007669"/>
    <property type="project" value="TreeGrafter"/>
</dbReference>
<feature type="transmembrane region" description="Helical" evidence="12">
    <location>
        <begin position="288"/>
        <end position="307"/>
    </location>
</feature>
<dbReference type="PANTHER" id="PTHR10217:SF435">
    <property type="entry name" value="POTASSIUM VOLTAGE-GATED CHANNEL PROTEIN EAG"/>
    <property type="match status" value="1"/>
</dbReference>